<dbReference type="InterPro" id="IPR037026">
    <property type="entry name" value="Vgr_OB-fold_dom_sf"/>
</dbReference>
<dbReference type="Pfam" id="PF04717">
    <property type="entry name" value="Phage_base_V"/>
    <property type="match status" value="1"/>
</dbReference>
<comment type="caution">
    <text evidence="2">The sequence shown here is derived from an EMBL/GenBank/DDBJ whole genome shotgun (WGS) entry which is preliminary data.</text>
</comment>
<evidence type="ECO:0000259" key="1">
    <source>
        <dbReference type="Pfam" id="PF04717"/>
    </source>
</evidence>
<evidence type="ECO:0000313" key="3">
    <source>
        <dbReference type="Proteomes" id="UP000609879"/>
    </source>
</evidence>
<reference evidence="2 3" key="1">
    <citation type="submission" date="2021-01" db="EMBL/GenBank/DDBJ databases">
        <title>Whole genome shotgun sequence of Actinoplanes deccanensis NBRC 13994.</title>
        <authorList>
            <person name="Komaki H."/>
            <person name="Tamura T."/>
        </authorList>
    </citation>
    <scope>NUCLEOTIDE SEQUENCE [LARGE SCALE GENOMIC DNA]</scope>
    <source>
        <strain evidence="2 3">NBRC 13994</strain>
    </source>
</reference>
<dbReference type="SUPFAM" id="SSF69255">
    <property type="entry name" value="gp5 N-terminal domain-like"/>
    <property type="match status" value="1"/>
</dbReference>
<evidence type="ECO:0000313" key="2">
    <source>
        <dbReference type="EMBL" id="GID72864.1"/>
    </source>
</evidence>
<dbReference type="InterPro" id="IPR006531">
    <property type="entry name" value="Gp5/Vgr_OB"/>
</dbReference>
<dbReference type="RefSeq" id="WP_203760812.1">
    <property type="nucleotide sequence ID" value="NZ_BAAABO010000006.1"/>
</dbReference>
<name>A0ABQ3XYP3_9ACTN</name>
<proteinExistence type="predicted"/>
<keyword evidence="3" id="KW-1185">Reference proteome</keyword>
<accession>A0ABQ3XYP3</accession>
<protein>
    <recommendedName>
        <fullName evidence="1">Gp5/Type VI secretion system Vgr protein OB-fold domain-containing protein</fullName>
    </recommendedName>
</protein>
<organism evidence="2 3">
    <name type="scientific">Paractinoplanes deccanensis</name>
    <dbReference type="NCBI Taxonomy" id="113561"/>
    <lineage>
        <taxon>Bacteria</taxon>
        <taxon>Bacillati</taxon>
        <taxon>Actinomycetota</taxon>
        <taxon>Actinomycetes</taxon>
        <taxon>Micromonosporales</taxon>
        <taxon>Micromonosporaceae</taxon>
        <taxon>Paractinoplanes</taxon>
    </lineage>
</organism>
<sequence>MTADRWYGLFPATVRTLAGDPEKRQRIEVSLDWLPRSDGGGPVTAWATVVSPYAGADQGLRILPEIGSTVVVGFQAGYPDRPYVLGGTWNGTAAMPDEPTDANDLRVLRTRSGTRLEFDDTPGAVAVRLSVAGPDGPMHRLTLDDAAGTVTIESASGATITLDASGGVAVNAASTVDITAAAVNVHAATSTFDGLVTCEGLVAKGGGVVSPSYTPGVGNVW</sequence>
<feature type="domain" description="Gp5/Type VI secretion system Vgr protein OB-fold" evidence="1">
    <location>
        <begin position="11"/>
        <end position="89"/>
    </location>
</feature>
<dbReference type="EMBL" id="BOMI01000022">
    <property type="protein sequence ID" value="GID72864.1"/>
    <property type="molecule type" value="Genomic_DNA"/>
</dbReference>
<dbReference type="Gene3D" id="2.40.50.230">
    <property type="entry name" value="Gp5 N-terminal domain"/>
    <property type="match status" value="1"/>
</dbReference>
<dbReference type="Proteomes" id="UP000609879">
    <property type="component" value="Unassembled WGS sequence"/>
</dbReference>
<gene>
    <name evidence="2" type="ORF">Ade02nite_15050</name>
</gene>